<evidence type="ECO:0000313" key="1">
    <source>
        <dbReference type="EMBL" id="KAF6072420.1"/>
    </source>
</evidence>
<proteinExistence type="predicted"/>
<reference evidence="1 2" key="1">
    <citation type="submission" date="2020-03" db="EMBL/GenBank/DDBJ databases">
        <title>FDA dAtabase for Regulatory Grade micrObial Sequences (FDA-ARGOS): Supporting development and validation of Infectious Disease Dx tests.</title>
        <authorList>
            <person name="Campos J."/>
            <person name="Goldberg B."/>
            <person name="Tallon L."/>
            <person name="Sadzewicz L."/>
            <person name="Vavikolanu K."/>
            <person name="Mehta A."/>
            <person name="Aluvathingal J."/>
            <person name="Nadendla S."/>
            <person name="Nandy P."/>
            <person name="Geyer C."/>
            <person name="Yan Y."/>
            <person name="Sichtig H."/>
        </authorList>
    </citation>
    <scope>NUCLEOTIDE SEQUENCE [LARGE SCALE GENOMIC DNA]</scope>
    <source>
        <strain evidence="1 2">FDAARGOS_656</strain>
    </source>
</reference>
<comment type="caution">
    <text evidence="1">The sequence shown here is derived from an EMBL/GenBank/DDBJ whole genome shotgun (WGS) entry which is preliminary data.</text>
</comment>
<dbReference type="EMBL" id="JABWAD010000007">
    <property type="protein sequence ID" value="KAF6072420.1"/>
    <property type="molecule type" value="Genomic_DNA"/>
</dbReference>
<name>A0A8H6F5R5_CANAX</name>
<protein>
    <submittedName>
        <fullName evidence="1">Uncharacterized protein</fullName>
    </submittedName>
</protein>
<gene>
    <name evidence="1" type="ORF">FOB64_000463</name>
</gene>
<dbReference type="AlphaFoldDB" id="A0A8H6F5R5"/>
<accession>A0A8H6F5R5</accession>
<dbReference type="Proteomes" id="UP000536275">
    <property type="component" value="Unassembled WGS sequence"/>
</dbReference>
<organism evidence="1 2">
    <name type="scientific">Candida albicans</name>
    <name type="common">Yeast</name>
    <dbReference type="NCBI Taxonomy" id="5476"/>
    <lineage>
        <taxon>Eukaryota</taxon>
        <taxon>Fungi</taxon>
        <taxon>Dikarya</taxon>
        <taxon>Ascomycota</taxon>
        <taxon>Saccharomycotina</taxon>
        <taxon>Pichiomycetes</taxon>
        <taxon>Debaryomycetaceae</taxon>
        <taxon>Candida/Lodderomyces clade</taxon>
        <taxon>Candida</taxon>
    </lineage>
</organism>
<sequence length="181" mass="21281">MDIFSDLLIDLPRLRHLLINSKFSSNWLKYRQDDNLQQLTLYFEPQDTRQVPGEIVSSSSTTTTTTINRIFSLEHIANFKMLTKLRLWHYHLYWEDVYPRVFAIWKRRRLFKFGGAYGHCGERESQQQRDVTVHEHWQLSETKSIAGSCKGRRIQPIALVWKVADKQYVAGTRHAGGLRSS</sequence>
<evidence type="ECO:0000313" key="2">
    <source>
        <dbReference type="Proteomes" id="UP000536275"/>
    </source>
</evidence>